<dbReference type="AlphaFoldDB" id="A0A1F7SKN8"/>
<evidence type="ECO:0000313" key="2">
    <source>
        <dbReference type="EMBL" id="OGL53808.1"/>
    </source>
</evidence>
<reference evidence="2 3" key="1">
    <citation type="journal article" date="2016" name="Nat. Commun.">
        <title>Thousands of microbial genomes shed light on interconnected biogeochemical processes in an aquifer system.</title>
        <authorList>
            <person name="Anantharaman K."/>
            <person name="Brown C.T."/>
            <person name="Hug L.A."/>
            <person name="Sharon I."/>
            <person name="Castelle C.J."/>
            <person name="Probst A.J."/>
            <person name="Thomas B.C."/>
            <person name="Singh A."/>
            <person name="Wilkins M.J."/>
            <person name="Karaoz U."/>
            <person name="Brodie E.L."/>
            <person name="Williams K.H."/>
            <person name="Hubbard S.S."/>
            <person name="Banfield J.F."/>
        </authorList>
    </citation>
    <scope>NUCLEOTIDE SEQUENCE [LARGE SCALE GENOMIC DNA]</scope>
</reference>
<feature type="region of interest" description="Disordered" evidence="1">
    <location>
        <begin position="48"/>
        <end position="68"/>
    </location>
</feature>
<gene>
    <name evidence="2" type="ORF">A3K55_00825</name>
</gene>
<name>A0A1F7SKN8_9BACT</name>
<dbReference type="EMBL" id="MGDJ01000012">
    <property type="protein sequence ID" value="OGL53808.1"/>
    <property type="molecule type" value="Genomic_DNA"/>
</dbReference>
<comment type="caution">
    <text evidence="2">The sequence shown here is derived from an EMBL/GenBank/DDBJ whole genome shotgun (WGS) entry which is preliminary data.</text>
</comment>
<organism evidence="2 3">
    <name type="scientific">Candidatus Shapirobacteria bacterium RBG_13_44_7</name>
    <dbReference type="NCBI Taxonomy" id="1802149"/>
    <lineage>
        <taxon>Bacteria</taxon>
        <taxon>Candidatus Shapironibacteriota</taxon>
    </lineage>
</organism>
<evidence type="ECO:0000256" key="1">
    <source>
        <dbReference type="SAM" id="MobiDB-lite"/>
    </source>
</evidence>
<proteinExistence type="predicted"/>
<dbReference type="Proteomes" id="UP000185874">
    <property type="component" value="Unassembled WGS sequence"/>
</dbReference>
<accession>A0A1F7SKN8</accession>
<evidence type="ECO:0000313" key="3">
    <source>
        <dbReference type="Proteomes" id="UP000185874"/>
    </source>
</evidence>
<protein>
    <submittedName>
        <fullName evidence="2">Uncharacterized protein</fullName>
    </submittedName>
</protein>
<sequence>MAESKERLLPEAEMGVEKAKIVDLEEIREEEKLPPEVETWMRKVEKAKTTTVSDDQGQPVMTPVAPTNPKVVLPVTRKTFVGGFKKTVEEAGKWLSTFLWRLIKIKKGEVEFKNEK</sequence>